<sequence>MRPEIQQYLHDRPEELIFVRLHPEWYRILSRSPWETGRLKKAADLFYGRTMSQRLDRFSENAAMISMLMSMAQSMTSKNTGE</sequence>
<reference evidence="1" key="1">
    <citation type="submission" date="2024-06" db="EMBL/GenBank/DDBJ databases">
        <authorList>
            <person name="Fan A."/>
            <person name="Zhang F.Y."/>
            <person name="Zhang L."/>
        </authorList>
    </citation>
    <scope>NUCLEOTIDE SEQUENCE</scope>
    <source>
        <strain evidence="1">Y61</strain>
    </source>
</reference>
<dbReference type="RefSeq" id="WP_129929137.1">
    <property type="nucleotide sequence ID" value="NZ_CP159510.1"/>
</dbReference>
<proteinExistence type="predicted"/>
<organism evidence="1">
    <name type="scientific">Sporolactobacillus sp. Y61</name>
    <dbReference type="NCBI Taxonomy" id="3160863"/>
    <lineage>
        <taxon>Bacteria</taxon>
        <taxon>Bacillati</taxon>
        <taxon>Bacillota</taxon>
        <taxon>Bacilli</taxon>
        <taxon>Bacillales</taxon>
        <taxon>Sporolactobacillaceae</taxon>
        <taxon>Sporolactobacillus</taxon>
    </lineage>
</organism>
<dbReference type="AlphaFoldDB" id="A0AAU8IBV4"/>
<name>A0AAU8IBV4_9BACL</name>
<dbReference type="EMBL" id="CP159510">
    <property type="protein sequence ID" value="XCJ15953.1"/>
    <property type="molecule type" value="Genomic_DNA"/>
</dbReference>
<evidence type="ECO:0000313" key="1">
    <source>
        <dbReference type="EMBL" id="XCJ15953.1"/>
    </source>
</evidence>
<dbReference type="InterPro" id="IPR025613">
    <property type="entry name" value="YlbE"/>
</dbReference>
<protein>
    <submittedName>
        <fullName evidence="1">YlbE-like family protein</fullName>
    </submittedName>
</protein>
<accession>A0AAU8IBV4</accession>
<dbReference type="Pfam" id="PF14003">
    <property type="entry name" value="YlbE"/>
    <property type="match status" value="1"/>
</dbReference>
<gene>
    <name evidence="1" type="ORF">ABNN70_09535</name>
</gene>